<gene>
    <name evidence="5" type="ORF">SAMN02745941_01532</name>
</gene>
<dbReference type="Proteomes" id="UP000184241">
    <property type="component" value="Unassembled WGS sequence"/>
</dbReference>
<dbReference type="InterPro" id="IPR018062">
    <property type="entry name" value="HTH_AraC-typ_CS"/>
</dbReference>
<dbReference type="Gene3D" id="3.20.80.10">
    <property type="entry name" value="Regulatory factor, effector binding domain"/>
    <property type="match status" value="1"/>
</dbReference>
<evidence type="ECO:0000313" key="6">
    <source>
        <dbReference type="Proteomes" id="UP000184241"/>
    </source>
</evidence>
<keyword evidence="3" id="KW-0804">Transcription</keyword>
<dbReference type="PRINTS" id="PR00032">
    <property type="entry name" value="HTHARAC"/>
</dbReference>
<dbReference type="GO" id="GO:0043565">
    <property type="term" value="F:sequence-specific DNA binding"/>
    <property type="evidence" value="ECO:0007669"/>
    <property type="project" value="InterPro"/>
</dbReference>
<dbReference type="SUPFAM" id="SSF46689">
    <property type="entry name" value="Homeodomain-like"/>
    <property type="match status" value="2"/>
</dbReference>
<dbReference type="InterPro" id="IPR020449">
    <property type="entry name" value="Tscrpt_reg_AraC-type_HTH"/>
</dbReference>
<dbReference type="PROSITE" id="PS01124">
    <property type="entry name" value="HTH_ARAC_FAMILY_2"/>
    <property type="match status" value="1"/>
</dbReference>
<evidence type="ECO:0000256" key="2">
    <source>
        <dbReference type="ARBA" id="ARBA00023125"/>
    </source>
</evidence>
<dbReference type="Gene3D" id="1.10.10.60">
    <property type="entry name" value="Homeodomain-like"/>
    <property type="match status" value="2"/>
</dbReference>
<proteinExistence type="predicted"/>
<dbReference type="GO" id="GO:0003700">
    <property type="term" value="F:DNA-binding transcription factor activity"/>
    <property type="evidence" value="ECO:0007669"/>
    <property type="project" value="InterPro"/>
</dbReference>
<protein>
    <submittedName>
        <fullName evidence="5">AraC family transcriptional regulator</fullName>
    </submittedName>
</protein>
<organism evidence="5 6">
    <name type="scientific">Clostridium intestinale DSM 6191</name>
    <dbReference type="NCBI Taxonomy" id="1121320"/>
    <lineage>
        <taxon>Bacteria</taxon>
        <taxon>Bacillati</taxon>
        <taxon>Bacillota</taxon>
        <taxon>Clostridia</taxon>
        <taxon>Eubacteriales</taxon>
        <taxon>Clostridiaceae</taxon>
        <taxon>Clostridium</taxon>
    </lineage>
</organism>
<dbReference type="SMART" id="SM00871">
    <property type="entry name" value="AraC_E_bind"/>
    <property type="match status" value="1"/>
</dbReference>
<evidence type="ECO:0000256" key="1">
    <source>
        <dbReference type="ARBA" id="ARBA00023015"/>
    </source>
</evidence>
<dbReference type="InterPro" id="IPR018060">
    <property type="entry name" value="HTH_AraC"/>
</dbReference>
<evidence type="ECO:0000256" key="3">
    <source>
        <dbReference type="ARBA" id="ARBA00023163"/>
    </source>
</evidence>
<accession>A0A1M5XNP4</accession>
<dbReference type="Pfam" id="PF06445">
    <property type="entry name" value="GyrI-like"/>
    <property type="match status" value="1"/>
</dbReference>
<dbReference type="InterPro" id="IPR050959">
    <property type="entry name" value="MarA-like"/>
</dbReference>
<dbReference type="Pfam" id="PF12833">
    <property type="entry name" value="HTH_18"/>
    <property type="match status" value="1"/>
</dbReference>
<dbReference type="PANTHER" id="PTHR47504">
    <property type="entry name" value="RIGHT ORIGIN-BINDING PROTEIN"/>
    <property type="match status" value="1"/>
</dbReference>
<dbReference type="SMART" id="SM00342">
    <property type="entry name" value="HTH_ARAC"/>
    <property type="match status" value="1"/>
</dbReference>
<keyword evidence="1" id="KW-0805">Transcription regulation</keyword>
<dbReference type="InterPro" id="IPR009057">
    <property type="entry name" value="Homeodomain-like_sf"/>
</dbReference>
<sequence length="285" mass="33946">MSYIDSMEKALVYIESHLQDDIDLSSIAKEAGYSLYHFHRIFKGVVGDSIKDYIRKRRITEAAKELVGTNRSIVEIGISYGYESREAFSRAFEKVYGRNPSEVRRDNLLYFIREPMNFDYMMFQLKLRKEGLTPLFRKLPERYVVGKKWKVKADGSNLQDIPLFWQKWNTQKESEKITERKYTNEIMGICIFSEEDVFEYMIGHEVKSIENIPEGMVLHKLEQSFYAVFRSMGPITESVQKTWYYIYSVWLNESEYKHRNTDDIEYYFYNNGELVAELYIPIIIR</sequence>
<feature type="domain" description="HTH araC/xylS-type" evidence="4">
    <location>
        <begin position="8"/>
        <end position="106"/>
    </location>
</feature>
<dbReference type="InterPro" id="IPR010499">
    <property type="entry name" value="AraC_E-bd"/>
</dbReference>
<reference evidence="5 6" key="1">
    <citation type="submission" date="2016-11" db="EMBL/GenBank/DDBJ databases">
        <authorList>
            <person name="Jaros S."/>
            <person name="Januszkiewicz K."/>
            <person name="Wedrychowicz H."/>
        </authorList>
    </citation>
    <scope>NUCLEOTIDE SEQUENCE [LARGE SCALE GENOMIC DNA]</scope>
    <source>
        <strain evidence="5 6">DSM 6191</strain>
    </source>
</reference>
<dbReference type="AlphaFoldDB" id="A0A1M5XNP4"/>
<name>A0A1M5XNP4_9CLOT</name>
<dbReference type="RefSeq" id="WP_073018346.1">
    <property type="nucleotide sequence ID" value="NZ_FQXU01000005.1"/>
</dbReference>
<dbReference type="InterPro" id="IPR029442">
    <property type="entry name" value="GyrI-like"/>
</dbReference>
<keyword evidence="2" id="KW-0238">DNA-binding</keyword>
<dbReference type="EMBL" id="FQXU01000005">
    <property type="protein sequence ID" value="SHI01272.1"/>
    <property type="molecule type" value="Genomic_DNA"/>
</dbReference>
<evidence type="ECO:0000313" key="5">
    <source>
        <dbReference type="EMBL" id="SHI01272.1"/>
    </source>
</evidence>
<dbReference type="InterPro" id="IPR011256">
    <property type="entry name" value="Reg_factor_effector_dom_sf"/>
</dbReference>
<dbReference type="PROSITE" id="PS00041">
    <property type="entry name" value="HTH_ARAC_FAMILY_1"/>
    <property type="match status" value="1"/>
</dbReference>
<evidence type="ECO:0000259" key="4">
    <source>
        <dbReference type="PROSITE" id="PS01124"/>
    </source>
</evidence>
<dbReference type="PANTHER" id="PTHR47504:SF5">
    <property type="entry name" value="RIGHT ORIGIN-BINDING PROTEIN"/>
    <property type="match status" value="1"/>
</dbReference>
<dbReference type="SUPFAM" id="SSF55136">
    <property type="entry name" value="Probable bacterial effector-binding domain"/>
    <property type="match status" value="1"/>
</dbReference>